<dbReference type="Proteomes" id="UP000693946">
    <property type="component" value="Linkage Group LG17"/>
</dbReference>
<dbReference type="EMBL" id="JAGKHQ010000009">
    <property type="protein sequence ID" value="KAG7509558.1"/>
    <property type="molecule type" value="Genomic_DNA"/>
</dbReference>
<sequence length="127" mass="14247">MTETHSGNLPYLMPPCSDSLHSTPLPCRILTFMRFPDSRRVFPKATAVCSQCQDKSRNSFYSCSGRQKVRLKHQLGLAYEQESLKTGRGIEENKQRLRNPGRLNNNINSDTGITTAANNKVSSNSRS</sequence>
<comment type="caution">
    <text evidence="2">The sequence shown here is derived from an EMBL/GenBank/DDBJ whole genome shotgun (WGS) entry which is preliminary data.</text>
</comment>
<protein>
    <submittedName>
        <fullName evidence="2">Uncharacterized protein</fullName>
    </submittedName>
</protein>
<accession>A0AAV6RW33</accession>
<name>A0AAV6RW33_SOLSE</name>
<feature type="compositionally biased region" description="Polar residues" evidence="1">
    <location>
        <begin position="102"/>
        <end position="127"/>
    </location>
</feature>
<reference evidence="2 3" key="1">
    <citation type="journal article" date="2021" name="Sci. Rep.">
        <title>Chromosome anchoring in Senegalese sole (Solea senegalensis) reveals sex-associated markers and genome rearrangements in flatfish.</title>
        <authorList>
            <person name="Guerrero-Cozar I."/>
            <person name="Gomez-Garrido J."/>
            <person name="Berbel C."/>
            <person name="Martinez-Blanch J.F."/>
            <person name="Alioto T."/>
            <person name="Claros M.G."/>
            <person name="Gagnaire P.A."/>
            <person name="Manchado M."/>
        </authorList>
    </citation>
    <scope>NUCLEOTIDE SEQUENCE [LARGE SCALE GENOMIC DNA]</scope>
    <source>
        <strain evidence="2">Sse05_10M</strain>
    </source>
</reference>
<evidence type="ECO:0000313" key="2">
    <source>
        <dbReference type="EMBL" id="KAG7509558.1"/>
    </source>
</evidence>
<keyword evidence="3" id="KW-1185">Reference proteome</keyword>
<proteinExistence type="predicted"/>
<gene>
    <name evidence="2" type="ORF">JOB18_047774</name>
</gene>
<organism evidence="2 3">
    <name type="scientific">Solea senegalensis</name>
    <name type="common">Senegalese sole</name>
    <dbReference type="NCBI Taxonomy" id="28829"/>
    <lineage>
        <taxon>Eukaryota</taxon>
        <taxon>Metazoa</taxon>
        <taxon>Chordata</taxon>
        <taxon>Craniata</taxon>
        <taxon>Vertebrata</taxon>
        <taxon>Euteleostomi</taxon>
        <taxon>Actinopterygii</taxon>
        <taxon>Neopterygii</taxon>
        <taxon>Teleostei</taxon>
        <taxon>Neoteleostei</taxon>
        <taxon>Acanthomorphata</taxon>
        <taxon>Carangaria</taxon>
        <taxon>Pleuronectiformes</taxon>
        <taxon>Pleuronectoidei</taxon>
        <taxon>Soleidae</taxon>
        <taxon>Solea</taxon>
    </lineage>
</organism>
<evidence type="ECO:0000313" key="3">
    <source>
        <dbReference type="Proteomes" id="UP000693946"/>
    </source>
</evidence>
<feature type="region of interest" description="Disordered" evidence="1">
    <location>
        <begin position="87"/>
        <end position="127"/>
    </location>
</feature>
<dbReference type="AlphaFoldDB" id="A0AAV6RW33"/>
<evidence type="ECO:0000256" key="1">
    <source>
        <dbReference type="SAM" id="MobiDB-lite"/>
    </source>
</evidence>